<gene>
    <name evidence="1" type="ORF">DW783_11000</name>
</gene>
<comment type="caution">
    <text evidence="1">The sequence shown here is derived from an EMBL/GenBank/DDBJ whole genome shotgun (WGS) entry which is preliminary data.</text>
</comment>
<name>A0A414H8J4_PHOVU</name>
<evidence type="ECO:0000313" key="2">
    <source>
        <dbReference type="Proteomes" id="UP000283429"/>
    </source>
</evidence>
<proteinExistence type="predicted"/>
<protein>
    <submittedName>
        <fullName evidence="1">Uncharacterized protein</fullName>
    </submittedName>
</protein>
<organism evidence="1 2">
    <name type="scientific">Phocaeicola vulgatus</name>
    <name type="common">Bacteroides vulgatus</name>
    <dbReference type="NCBI Taxonomy" id="821"/>
    <lineage>
        <taxon>Bacteria</taxon>
        <taxon>Pseudomonadati</taxon>
        <taxon>Bacteroidota</taxon>
        <taxon>Bacteroidia</taxon>
        <taxon>Bacteroidales</taxon>
        <taxon>Bacteroidaceae</taxon>
        <taxon>Phocaeicola</taxon>
    </lineage>
</organism>
<sequence>MNITNVTITRTAEEKTENAFYMLEYSVVNDELSRLHVSVNEKEADEEGNIKPVGIIYMEQGVLSCNFPMERELGPIFQDFDRMQQDIREKSILNKES</sequence>
<evidence type="ECO:0000313" key="1">
    <source>
        <dbReference type="EMBL" id="RHD79715.1"/>
    </source>
</evidence>
<dbReference type="Proteomes" id="UP000283429">
    <property type="component" value="Unassembled WGS sequence"/>
</dbReference>
<accession>A0A414H8J4</accession>
<dbReference type="AlphaFoldDB" id="A0A414H8J4"/>
<reference evidence="1 2" key="1">
    <citation type="submission" date="2018-08" db="EMBL/GenBank/DDBJ databases">
        <title>A genome reference for cultivated species of the human gut microbiota.</title>
        <authorList>
            <person name="Zou Y."/>
            <person name="Xue W."/>
            <person name="Luo G."/>
        </authorList>
    </citation>
    <scope>NUCLEOTIDE SEQUENCE [LARGE SCALE GENOMIC DNA]</scope>
    <source>
        <strain evidence="1 2">AM30-40</strain>
    </source>
</reference>
<dbReference type="RefSeq" id="WP_101602755.1">
    <property type="nucleotide sequence ID" value="NZ_JADNJS010000006.1"/>
</dbReference>
<dbReference type="EMBL" id="QSJM01000029">
    <property type="protein sequence ID" value="RHD79715.1"/>
    <property type="molecule type" value="Genomic_DNA"/>
</dbReference>